<dbReference type="CDD" id="cd06224">
    <property type="entry name" value="REM"/>
    <property type="match status" value="1"/>
</dbReference>
<feature type="compositionally biased region" description="Basic residues" evidence="3">
    <location>
        <begin position="612"/>
        <end position="624"/>
    </location>
</feature>
<dbReference type="InterPro" id="IPR023578">
    <property type="entry name" value="Ras_GEF_dom_sf"/>
</dbReference>
<dbReference type="PANTHER" id="PTHR23113">
    <property type="entry name" value="GUANINE NUCLEOTIDE EXCHANGE FACTOR"/>
    <property type="match status" value="1"/>
</dbReference>
<evidence type="ECO:0000256" key="3">
    <source>
        <dbReference type="SAM" id="MobiDB-lite"/>
    </source>
</evidence>
<feature type="compositionally biased region" description="Low complexity" evidence="3">
    <location>
        <begin position="1"/>
        <end position="29"/>
    </location>
</feature>
<dbReference type="Pfam" id="PF00618">
    <property type="entry name" value="RasGEF_N"/>
    <property type="match status" value="1"/>
</dbReference>
<dbReference type="Proteomes" id="UP000440578">
    <property type="component" value="Unassembled WGS sequence"/>
</dbReference>
<proteinExistence type="predicted"/>
<reference evidence="7 8" key="1">
    <citation type="submission" date="2019-07" db="EMBL/GenBank/DDBJ databases">
        <title>Draft genome assembly of a fouling barnacle, Amphibalanus amphitrite (Darwin, 1854): The first reference genome for Thecostraca.</title>
        <authorList>
            <person name="Kim W."/>
        </authorList>
    </citation>
    <scope>NUCLEOTIDE SEQUENCE [LARGE SCALE GENOMIC DNA]</scope>
    <source>
        <strain evidence="7">SNU_AA5</strain>
        <tissue evidence="7">Soma without cirri and trophi</tissue>
    </source>
</reference>
<evidence type="ECO:0000313" key="8">
    <source>
        <dbReference type="Proteomes" id="UP000440578"/>
    </source>
</evidence>
<dbReference type="GO" id="GO:0005886">
    <property type="term" value="C:plasma membrane"/>
    <property type="evidence" value="ECO:0007669"/>
    <property type="project" value="TreeGrafter"/>
</dbReference>
<dbReference type="SUPFAM" id="SSF54236">
    <property type="entry name" value="Ubiquitin-like"/>
    <property type="match status" value="1"/>
</dbReference>
<dbReference type="SMART" id="SM00229">
    <property type="entry name" value="RasGEFN"/>
    <property type="match status" value="1"/>
</dbReference>
<dbReference type="InterPro" id="IPR000651">
    <property type="entry name" value="Ras-like_Gua-exchang_fac_N"/>
</dbReference>
<dbReference type="Pfam" id="PF00788">
    <property type="entry name" value="RA"/>
    <property type="match status" value="1"/>
</dbReference>
<sequence>MSGSLWGTWGRSSWGGLRRSGRRGSTGTLPPRRGSADGADSTDGPTRARSVWYVSAPTEGDGSGADGTVDSGVWLNERHDPCEKRGMSRWYVYQSPPMELLGTVLPPRPALWPTCGPPCGERDRGHSSERVCLCLQQQSWRLWGDEKSDDAVCSVYLKKVRYHHPGRTPGDSDSDDEISHLEWETVRVRLIKAGTLERLVASLGSHSGELDATYITIFLATYRSFTSARAVVDLIIERSLRLAIMVWLDSYPADFQDHPEYPLMQRILEFCRTYRPETSELENKVTHKLEKFEKEEEIKASPMLQRILSTEEVRCLSPVQSDVPPLTFHEISERRFAEQLTRMDADLFRKVIPHQCLGSIWSKRKGVDASSVAATVDQFNAVSFCVISTMLMDTTLRHSQRAKLLAKWVDIAQELRMLKNFSSLKAIISGLQSNPVYRLKQTWLALPRDKSELFDELARIFSDANNMFNQRELLMKEGTAKHAEAFGENDKHLQKHLSRSGSNHTVNHGTIPYLGTFLTDLMYIHAGIPDYTADGLINFDKRRKEFEILAQIKLLQGASNAYNIARDRPFERWFDAVLVLDDKEAYELSYQIEPHGSTSSHGSSSGSSRDKIMRKKVALGHKKHDSLASTSSSSSSQFFGEMDSVSSPNESSASFERHASVMSTSSSSSSVPSLDASVTSSATNQSQQSARKTPDSALQQKPDAGSPYITPDFYIIRVTIRTSAHETEGINLYKSIMLSNSERTPQVIRNAMIKHDVEGNTDDYVLAQLLPDGEKVVPANCNVYYAINTAHDLNFVLRPKKDAASSDTHRLKESKSKRKLLMLHK</sequence>
<feature type="domain" description="Ras-GEF" evidence="4">
    <location>
        <begin position="332"/>
        <end position="595"/>
    </location>
</feature>
<dbReference type="InterPro" id="IPR019804">
    <property type="entry name" value="Ras_G-nucl-exch_fac_CS"/>
</dbReference>
<feature type="compositionally biased region" description="Polar residues" evidence="3">
    <location>
        <begin position="644"/>
        <end position="654"/>
    </location>
</feature>
<feature type="domain" description="N-terminal Ras-GEF" evidence="6">
    <location>
        <begin position="187"/>
        <end position="312"/>
    </location>
</feature>
<dbReference type="AlphaFoldDB" id="A0A6A4VK39"/>
<dbReference type="GO" id="GO:0005085">
    <property type="term" value="F:guanyl-nucleotide exchange factor activity"/>
    <property type="evidence" value="ECO:0007669"/>
    <property type="project" value="UniProtKB-KW"/>
</dbReference>
<evidence type="ECO:0000256" key="1">
    <source>
        <dbReference type="ARBA" id="ARBA00022658"/>
    </source>
</evidence>
<name>A0A6A4VK39_AMPAM</name>
<feature type="compositionally biased region" description="Low complexity" evidence="3">
    <location>
        <begin position="660"/>
        <end position="690"/>
    </location>
</feature>
<dbReference type="Gene3D" id="1.10.840.10">
    <property type="entry name" value="Ras guanine-nucleotide exchange factors catalytic domain"/>
    <property type="match status" value="1"/>
</dbReference>
<evidence type="ECO:0000259" key="4">
    <source>
        <dbReference type="PROSITE" id="PS50009"/>
    </source>
</evidence>
<dbReference type="PROSITE" id="PS50212">
    <property type="entry name" value="RASGEF_NTER"/>
    <property type="match status" value="1"/>
</dbReference>
<dbReference type="InterPro" id="IPR036964">
    <property type="entry name" value="RASGEF_cat_dom_sf"/>
</dbReference>
<feature type="domain" description="Ras-associating" evidence="5">
    <location>
        <begin position="712"/>
        <end position="802"/>
    </location>
</feature>
<dbReference type="PANTHER" id="PTHR23113:SF312">
    <property type="entry name" value="RAL GUANINE NUCLEOTIDE DISSOCIATION STIMULATOR-LIKE, ISOFORM E"/>
    <property type="match status" value="1"/>
</dbReference>
<dbReference type="Gene3D" id="1.20.870.10">
    <property type="entry name" value="Son of sevenless (SoS) protein Chain: S domain 1"/>
    <property type="match status" value="1"/>
</dbReference>
<dbReference type="CDD" id="cd00153">
    <property type="entry name" value="RA_RalGDS_like"/>
    <property type="match status" value="1"/>
</dbReference>
<comment type="caution">
    <text evidence="7">The sequence shown here is derived from an EMBL/GenBank/DDBJ whole genome shotgun (WGS) entry which is preliminary data.</text>
</comment>
<dbReference type="Gene3D" id="3.10.20.90">
    <property type="entry name" value="Phosphatidylinositol 3-kinase Catalytic Subunit, Chain A, domain 1"/>
    <property type="match status" value="1"/>
</dbReference>
<dbReference type="PROSITE" id="PS50009">
    <property type="entry name" value="RASGEF_CAT"/>
    <property type="match status" value="1"/>
</dbReference>
<feature type="compositionally biased region" description="Low complexity" evidence="3">
    <location>
        <begin position="595"/>
        <end position="607"/>
    </location>
</feature>
<dbReference type="InterPro" id="IPR001895">
    <property type="entry name" value="RASGEF_cat_dom"/>
</dbReference>
<evidence type="ECO:0000259" key="5">
    <source>
        <dbReference type="PROSITE" id="PS50200"/>
    </source>
</evidence>
<accession>A0A6A4VK39</accession>
<gene>
    <name evidence="7" type="primary">RGL1_0</name>
    <name evidence="7" type="ORF">FJT64_007889</name>
</gene>
<dbReference type="CDD" id="cd00155">
    <property type="entry name" value="RasGEF"/>
    <property type="match status" value="1"/>
</dbReference>
<feature type="region of interest" description="Disordered" evidence="3">
    <location>
        <begin position="591"/>
        <end position="705"/>
    </location>
</feature>
<dbReference type="SMART" id="SM00314">
    <property type="entry name" value="RA"/>
    <property type="match status" value="1"/>
</dbReference>
<dbReference type="InterPro" id="IPR008937">
    <property type="entry name" value="Ras-like_GEF"/>
</dbReference>
<dbReference type="GO" id="GO:0007265">
    <property type="term" value="P:Ras protein signal transduction"/>
    <property type="evidence" value="ECO:0007669"/>
    <property type="project" value="TreeGrafter"/>
</dbReference>
<dbReference type="InterPro" id="IPR029071">
    <property type="entry name" value="Ubiquitin-like_domsf"/>
</dbReference>
<dbReference type="EMBL" id="VIIS01001688">
    <property type="protein sequence ID" value="KAF0294415.1"/>
    <property type="molecule type" value="Genomic_DNA"/>
</dbReference>
<dbReference type="PROSITE" id="PS50200">
    <property type="entry name" value="RA"/>
    <property type="match status" value="1"/>
</dbReference>
<protein>
    <submittedName>
        <fullName evidence="7">Ral guanine nucleotide dissociation stimulator-like 1</fullName>
    </submittedName>
</protein>
<feature type="region of interest" description="Disordered" evidence="3">
    <location>
        <begin position="1"/>
        <end position="48"/>
    </location>
</feature>
<dbReference type="SMART" id="SM00147">
    <property type="entry name" value="RasGEF"/>
    <property type="match status" value="1"/>
</dbReference>
<organism evidence="7 8">
    <name type="scientific">Amphibalanus amphitrite</name>
    <name type="common">Striped barnacle</name>
    <name type="synonym">Balanus amphitrite</name>
    <dbReference type="NCBI Taxonomy" id="1232801"/>
    <lineage>
        <taxon>Eukaryota</taxon>
        <taxon>Metazoa</taxon>
        <taxon>Ecdysozoa</taxon>
        <taxon>Arthropoda</taxon>
        <taxon>Crustacea</taxon>
        <taxon>Multicrustacea</taxon>
        <taxon>Cirripedia</taxon>
        <taxon>Thoracica</taxon>
        <taxon>Thoracicalcarea</taxon>
        <taxon>Balanomorpha</taxon>
        <taxon>Balanoidea</taxon>
        <taxon>Balanidae</taxon>
        <taxon>Amphibalaninae</taxon>
        <taxon>Amphibalanus</taxon>
    </lineage>
</organism>
<keyword evidence="1 2" id="KW-0344">Guanine-nucleotide releasing factor</keyword>
<evidence type="ECO:0000259" key="6">
    <source>
        <dbReference type="PROSITE" id="PS50212"/>
    </source>
</evidence>
<dbReference type="SUPFAM" id="SSF48366">
    <property type="entry name" value="Ras GEF"/>
    <property type="match status" value="1"/>
</dbReference>
<evidence type="ECO:0000256" key="2">
    <source>
        <dbReference type="PROSITE-ProRule" id="PRU00168"/>
    </source>
</evidence>
<evidence type="ECO:0000313" key="7">
    <source>
        <dbReference type="EMBL" id="KAF0294415.1"/>
    </source>
</evidence>
<dbReference type="OrthoDB" id="26687at2759"/>
<feature type="compositionally biased region" description="Low complexity" evidence="3">
    <location>
        <begin position="627"/>
        <end position="636"/>
    </location>
</feature>
<dbReference type="PROSITE" id="PS00720">
    <property type="entry name" value="RASGEF"/>
    <property type="match status" value="1"/>
</dbReference>
<dbReference type="Pfam" id="PF00617">
    <property type="entry name" value="RasGEF"/>
    <property type="match status" value="1"/>
</dbReference>
<keyword evidence="8" id="KW-1185">Reference proteome</keyword>
<dbReference type="InterPro" id="IPR000159">
    <property type="entry name" value="RA_dom"/>
</dbReference>